<dbReference type="SUPFAM" id="SSF52172">
    <property type="entry name" value="CheY-like"/>
    <property type="match status" value="1"/>
</dbReference>
<sequence>MSLVGNLEELGLGEILQLISLSRKTGVLSLHSGGREGTIIFKHGLVVKALSSTSRMGLGELLIQRGVIDPDTLRKALELQKERGFSEHLGIILTKRFSVVHETIEVVVREQIEQVVLSLFAWLDGTFDFEPQENIEAIDAGIVDPLQFMLSKGLNPQFLAMEGTRVASESRAAAEASPDSSDTDEVENPFELSDVVHTPEITPEQAITRPLVIVDDDGTTLKALAELLRENGYEVHAMTSSEDTLIRVDTLHRGGQHPVVLVDLIMPRMDGSGVLGGIELLELLHNNFTDIPILMMTDYHHAEAEKKVSDMGYHCVMKPHRAECSSPESLQTFLPSLLEALQRSESGEAARI</sequence>
<evidence type="ECO:0000313" key="4">
    <source>
        <dbReference type="Proteomes" id="UP000324298"/>
    </source>
</evidence>
<proteinExistence type="predicted"/>
<dbReference type="RefSeq" id="WP_149305834.1">
    <property type="nucleotide sequence ID" value="NZ_SRSD01000001.1"/>
</dbReference>
<comment type="caution">
    <text evidence="3">The sequence shown here is derived from an EMBL/GenBank/DDBJ whole genome shotgun (WGS) entry which is preliminary data.</text>
</comment>
<organism evidence="3 4">
    <name type="scientific">Oryzomonas rubra</name>
    <dbReference type="NCBI Taxonomy" id="2509454"/>
    <lineage>
        <taxon>Bacteria</taxon>
        <taxon>Pseudomonadati</taxon>
        <taxon>Thermodesulfobacteriota</taxon>
        <taxon>Desulfuromonadia</taxon>
        <taxon>Geobacterales</taxon>
        <taxon>Geobacteraceae</taxon>
        <taxon>Oryzomonas</taxon>
    </lineage>
</organism>
<reference evidence="3 4" key="1">
    <citation type="submission" date="2019-04" db="EMBL/GenBank/DDBJ databases">
        <title>Geobacter ruber sp. nov., ferric-reducing bacteria isolated from paddy soil.</title>
        <authorList>
            <person name="Xu Z."/>
            <person name="Masuda Y."/>
            <person name="Itoh H."/>
            <person name="Senoo K."/>
        </authorList>
    </citation>
    <scope>NUCLEOTIDE SEQUENCE [LARGE SCALE GENOMIC DNA]</scope>
    <source>
        <strain evidence="3 4">Red88</strain>
    </source>
</reference>
<gene>
    <name evidence="3" type="ORF">ET418_01670</name>
</gene>
<dbReference type="GO" id="GO:0000160">
    <property type="term" value="P:phosphorelay signal transduction system"/>
    <property type="evidence" value="ECO:0007669"/>
    <property type="project" value="InterPro"/>
</dbReference>
<feature type="domain" description="Response regulatory" evidence="2">
    <location>
        <begin position="210"/>
        <end position="333"/>
    </location>
</feature>
<dbReference type="InterPro" id="IPR025497">
    <property type="entry name" value="PatA-like_N"/>
</dbReference>
<dbReference type="SUPFAM" id="SSF160246">
    <property type="entry name" value="EspE N-terminal domain-like"/>
    <property type="match status" value="1"/>
</dbReference>
<dbReference type="SMART" id="SM00448">
    <property type="entry name" value="REC"/>
    <property type="match status" value="1"/>
</dbReference>
<dbReference type="PANTHER" id="PTHR36304">
    <property type="entry name" value="DOMAIN GTPASE-ACTIVATING PROTEIN, PUTATIVE-RELATED-RELATED"/>
    <property type="match status" value="1"/>
</dbReference>
<dbReference type="PROSITE" id="PS50110">
    <property type="entry name" value="RESPONSE_REGULATORY"/>
    <property type="match status" value="1"/>
</dbReference>
<dbReference type="AlphaFoldDB" id="A0A5A9XRL0"/>
<evidence type="ECO:0000259" key="2">
    <source>
        <dbReference type="PROSITE" id="PS50110"/>
    </source>
</evidence>
<evidence type="ECO:0000256" key="1">
    <source>
        <dbReference type="PROSITE-ProRule" id="PRU00169"/>
    </source>
</evidence>
<dbReference type="OrthoDB" id="9812510at2"/>
<dbReference type="CDD" id="cd00156">
    <property type="entry name" value="REC"/>
    <property type="match status" value="1"/>
</dbReference>
<dbReference type="Pfam" id="PF14332">
    <property type="entry name" value="DUF4388"/>
    <property type="match status" value="2"/>
</dbReference>
<feature type="modified residue" description="4-aspartylphosphate" evidence="1">
    <location>
        <position position="263"/>
    </location>
</feature>
<protein>
    <submittedName>
        <fullName evidence="3">DUF4388 domain-containing protein</fullName>
    </submittedName>
</protein>
<keyword evidence="1" id="KW-0597">Phosphoprotein</keyword>
<dbReference type="Proteomes" id="UP000324298">
    <property type="component" value="Unassembled WGS sequence"/>
</dbReference>
<dbReference type="PANTHER" id="PTHR36304:SF4">
    <property type="entry name" value="DUF4388 DOMAIN-CONTAINING PROTEIN"/>
    <property type="match status" value="1"/>
</dbReference>
<dbReference type="Gene3D" id="3.40.50.2300">
    <property type="match status" value="1"/>
</dbReference>
<dbReference type="EMBL" id="SRSD01000001">
    <property type="protein sequence ID" value="KAA0895253.1"/>
    <property type="molecule type" value="Genomic_DNA"/>
</dbReference>
<dbReference type="InterPro" id="IPR037257">
    <property type="entry name" value="T2SS_E_N_sf"/>
</dbReference>
<dbReference type="InterPro" id="IPR011006">
    <property type="entry name" value="CheY-like_superfamily"/>
</dbReference>
<dbReference type="Pfam" id="PF00072">
    <property type="entry name" value="Response_reg"/>
    <property type="match status" value="1"/>
</dbReference>
<name>A0A5A9XRL0_9BACT</name>
<accession>A0A5A9XRL0</accession>
<dbReference type="InterPro" id="IPR001789">
    <property type="entry name" value="Sig_transdc_resp-reg_receiver"/>
</dbReference>
<evidence type="ECO:0000313" key="3">
    <source>
        <dbReference type="EMBL" id="KAA0895253.1"/>
    </source>
</evidence>
<keyword evidence="4" id="KW-1185">Reference proteome</keyword>